<dbReference type="EMBL" id="ML120440">
    <property type="protein sequence ID" value="RPA94247.1"/>
    <property type="molecule type" value="Genomic_DNA"/>
</dbReference>
<proteinExistence type="predicted"/>
<evidence type="ECO:0000313" key="1">
    <source>
        <dbReference type="EMBL" id="RPA94247.1"/>
    </source>
</evidence>
<protein>
    <submittedName>
        <fullName evidence="1">Uncharacterized protein</fullName>
    </submittedName>
</protein>
<dbReference type="AlphaFoldDB" id="A0A3N4JAA8"/>
<keyword evidence="2" id="KW-1185">Reference proteome</keyword>
<sequence>MYDCHVNEPWASTGFEGPLQRSSYCAFKCVYVLGEPTAQQALLCHEWYGGVRVSGGELARVQGFRKGVERLWVGAEAYDNSKAAPGCVRFRV</sequence>
<evidence type="ECO:0000313" key="2">
    <source>
        <dbReference type="Proteomes" id="UP000276215"/>
    </source>
</evidence>
<organism evidence="1 2">
    <name type="scientific">Choiromyces venosus 120613-1</name>
    <dbReference type="NCBI Taxonomy" id="1336337"/>
    <lineage>
        <taxon>Eukaryota</taxon>
        <taxon>Fungi</taxon>
        <taxon>Dikarya</taxon>
        <taxon>Ascomycota</taxon>
        <taxon>Pezizomycotina</taxon>
        <taxon>Pezizomycetes</taxon>
        <taxon>Pezizales</taxon>
        <taxon>Tuberaceae</taxon>
        <taxon>Choiromyces</taxon>
    </lineage>
</organism>
<reference evidence="1 2" key="1">
    <citation type="journal article" date="2018" name="Nat. Ecol. Evol.">
        <title>Pezizomycetes genomes reveal the molecular basis of ectomycorrhizal truffle lifestyle.</title>
        <authorList>
            <person name="Murat C."/>
            <person name="Payen T."/>
            <person name="Noel B."/>
            <person name="Kuo A."/>
            <person name="Morin E."/>
            <person name="Chen J."/>
            <person name="Kohler A."/>
            <person name="Krizsan K."/>
            <person name="Balestrini R."/>
            <person name="Da Silva C."/>
            <person name="Montanini B."/>
            <person name="Hainaut M."/>
            <person name="Levati E."/>
            <person name="Barry K.W."/>
            <person name="Belfiori B."/>
            <person name="Cichocki N."/>
            <person name="Clum A."/>
            <person name="Dockter R.B."/>
            <person name="Fauchery L."/>
            <person name="Guy J."/>
            <person name="Iotti M."/>
            <person name="Le Tacon F."/>
            <person name="Lindquist E.A."/>
            <person name="Lipzen A."/>
            <person name="Malagnac F."/>
            <person name="Mello A."/>
            <person name="Molinier V."/>
            <person name="Miyauchi S."/>
            <person name="Poulain J."/>
            <person name="Riccioni C."/>
            <person name="Rubini A."/>
            <person name="Sitrit Y."/>
            <person name="Splivallo R."/>
            <person name="Traeger S."/>
            <person name="Wang M."/>
            <person name="Zifcakova L."/>
            <person name="Wipf D."/>
            <person name="Zambonelli A."/>
            <person name="Paolocci F."/>
            <person name="Nowrousian M."/>
            <person name="Ottonello S."/>
            <person name="Baldrian P."/>
            <person name="Spatafora J.W."/>
            <person name="Henrissat B."/>
            <person name="Nagy L.G."/>
            <person name="Aury J.M."/>
            <person name="Wincker P."/>
            <person name="Grigoriev I.V."/>
            <person name="Bonfante P."/>
            <person name="Martin F.M."/>
        </authorList>
    </citation>
    <scope>NUCLEOTIDE SEQUENCE [LARGE SCALE GENOMIC DNA]</scope>
    <source>
        <strain evidence="1 2">120613-1</strain>
    </source>
</reference>
<accession>A0A3N4JAA8</accession>
<name>A0A3N4JAA8_9PEZI</name>
<gene>
    <name evidence="1" type="ORF">L873DRAFT_1939480</name>
</gene>
<dbReference type="Proteomes" id="UP000276215">
    <property type="component" value="Unassembled WGS sequence"/>
</dbReference>